<dbReference type="GO" id="GO:0005685">
    <property type="term" value="C:U1 snRNP"/>
    <property type="evidence" value="ECO:0007669"/>
    <property type="project" value="InterPro"/>
</dbReference>
<sequence>MAAEEARQMLDALMGGDRNAPLPPGAAVPRRGGRGGGDLLLLPGKKARSCYDPDIDPLYTAWGVDVFELFVNTKSDLGVTNPYVADPDAHAEYKALPPAEQARLGYDYFLFQKLSELTRQCDRVVSRNKEKLRQEIARKQSQSSQAAVDYVENVDPQAVELLARNIIQKEDMEVELANRLGELDALVAKETTAKTELGDLFQKPKQSDVEPTPAVEESGVIGNNKVKEEQNGDSAEAAPESEPQQHNESDAETKVEPEVKREDESVKDEEEKPLPDAGVPLPTPPVDPELQALQLQLGRVTLDKQKTLYDLARLVARLAALEESVESQTRQLNYVRSDISTDKTVCEVSGNFMSARDADERIAAHYAGKQYVGWKLVRDKLASMIQQYGRYGPSPPSSRGPPPPSAMNAGPAFSGGRGGAAPPPSRGHGSSDGGDRGFRDRGGSGGFGRGGGGYQDRGRPAMGGPPPRGNWRR</sequence>
<protein>
    <submittedName>
        <fullName evidence="3">Uncharacterized protein</fullName>
    </submittedName>
</protein>
<dbReference type="GO" id="GO:0003729">
    <property type="term" value="F:mRNA binding"/>
    <property type="evidence" value="ECO:0007669"/>
    <property type="project" value="InterPro"/>
</dbReference>
<dbReference type="GO" id="GO:0006376">
    <property type="term" value="P:mRNA splice site recognition"/>
    <property type="evidence" value="ECO:0007669"/>
    <property type="project" value="InterPro"/>
</dbReference>
<evidence type="ECO:0000313" key="3">
    <source>
        <dbReference type="EMBL" id="CAG9279356.1"/>
    </source>
</evidence>
<dbReference type="PANTHER" id="PTHR12375">
    <property type="entry name" value="RNA-BINDING PROTEIN LUC7-RELATED"/>
    <property type="match status" value="1"/>
</dbReference>
<evidence type="ECO:0000256" key="2">
    <source>
        <dbReference type="SAM" id="MobiDB-lite"/>
    </source>
</evidence>
<feature type="region of interest" description="Disordered" evidence="2">
    <location>
        <begin position="388"/>
        <end position="473"/>
    </location>
</feature>
<dbReference type="Proteomes" id="UP000836788">
    <property type="component" value="Chromosome 11"/>
</dbReference>
<comment type="similarity">
    <text evidence="1">Belongs to the Luc7 family.</text>
</comment>
<dbReference type="Pfam" id="PF03194">
    <property type="entry name" value="LUC7"/>
    <property type="match status" value="2"/>
</dbReference>
<feature type="compositionally biased region" description="Gly residues" evidence="2">
    <location>
        <begin position="443"/>
        <end position="455"/>
    </location>
</feature>
<feature type="compositionally biased region" description="Pro residues" evidence="2">
    <location>
        <begin position="393"/>
        <end position="405"/>
    </location>
</feature>
<feature type="region of interest" description="Disordered" evidence="2">
    <location>
        <begin position="198"/>
        <end position="287"/>
    </location>
</feature>
<reference evidence="3" key="1">
    <citation type="submission" date="2022-02" db="EMBL/GenBank/DDBJ databases">
        <authorList>
            <person name="Giguere J D."/>
        </authorList>
    </citation>
    <scope>NUCLEOTIDE SEQUENCE</scope>
    <source>
        <strain evidence="3">CCAP 1055/1</strain>
    </source>
</reference>
<feature type="compositionally biased region" description="Basic and acidic residues" evidence="2">
    <location>
        <begin position="243"/>
        <end position="274"/>
    </location>
</feature>
<feature type="compositionally biased region" description="Basic and acidic residues" evidence="2">
    <location>
        <begin position="433"/>
        <end position="442"/>
    </location>
</feature>
<dbReference type="AlphaFoldDB" id="A0A8J9S1Z0"/>
<name>A0A8J9S1Z0_PHATR</name>
<proteinExistence type="inferred from homology"/>
<accession>A0A8J9S1Z0</accession>
<evidence type="ECO:0000256" key="1">
    <source>
        <dbReference type="ARBA" id="ARBA00005655"/>
    </source>
</evidence>
<feature type="compositionally biased region" description="Pro residues" evidence="2">
    <location>
        <begin position="463"/>
        <end position="473"/>
    </location>
</feature>
<organism evidence="3">
    <name type="scientific">Phaeodactylum tricornutum</name>
    <name type="common">Diatom</name>
    <dbReference type="NCBI Taxonomy" id="2850"/>
    <lineage>
        <taxon>Eukaryota</taxon>
        <taxon>Sar</taxon>
        <taxon>Stramenopiles</taxon>
        <taxon>Ochrophyta</taxon>
        <taxon>Bacillariophyta</taxon>
        <taxon>Bacillariophyceae</taxon>
        <taxon>Bacillariophycidae</taxon>
        <taxon>Naviculales</taxon>
        <taxon>Phaeodactylaceae</taxon>
        <taxon>Phaeodactylum</taxon>
    </lineage>
</organism>
<dbReference type="InterPro" id="IPR004882">
    <property type="entry name" value="Luc7-rel"/>
</dbReference>
<gene>
    <name evidence="3" type="ORF">PTTT1_LOCUS9829</name>
</gene>
<dbReference type="EMBL" id="OU594952">
    <property type="protein sequence ID" value="CAG9279356.1"/>
    <property type="molecule type" value="Genomic_DNA"/>
</dbReference>